<name>A0ABT4K9T3_9HYPH</name>
<reference evidence="2" key="1">
    <citation type="submission" date="2022-10" db="EMBL/GenBank/DDBJ databases">
        <title>Whole genome sequencing of three plant growth promoting bacteria isolated from Vachellia tortilis subsp. raddiana in Morocco.</title>
        <authorList>
            <person name="Hnini M."/>
            <person name="Zouagui R."/>
            <person name="Zouagui H."/>
            <person name="Chemao Elfihri M.-W."/>
            <person name="Ibrahimi A."/>
            <person name="Sbabou L."/>
            <person name="Aurag J."/>
        </authorList>
    </citation>
    <scope>NUCLEOTIDE SEQUENCE</scope>
    <source>
        <strain evidence="2">LMR678</strain>
    </source>
</reference>
<dbReference type="EMBL" id="JAPVOI010000002">
    <property type="protein sequence ID" value="MCZ4088716.1"/>
    <property type="molecule type" value="Genomic_DNA"/>
</dbReference>
<dbReference type="Proteomes" id="UP001079430">
    <property type="component" value="Unassembled WGS sequence"/>
</dbReference>
<evidence type="ECO:0000313" key="2">
    <source>
        <dbReference type="EMBL" id="MCZ4088716.1"/>
    </source>
</evidence>
<protein>
    <submittedName>
        <fullName evidence="2">Uncharacterized protein</fullName>
    </submittedName>
</protein>
<sequence length="297" mass="31925">MNHLELAGKIASGALEPRFLNVSDFNFNPQRDSVALERQKREWGVAIAEPSKLRVSDYLISNPGSDYSTAAWKYIDDHQNDPDDASGSSLTSAEAIDSSFPEGQRSGKLIAIATSGFNVNFPRNTIGFPKPSTKVIDESIVYADRSAEIADVYASRYETKGSKLKFDIDLIDALGAIAVNTGQISRSFPSGSAEPAITFNKSASVQIGGTIFDEPSGTLYAEIGPGQTETELGSGTWAGFDYRGDQQPSFNILNRALSEVVIDEDSLLGASPNTSIASVTAEVRKNKQRNPVGVRCC</sequence>
<dbReference type="RefSeq" id="WP_269274721.1">
    <property type="nucleotide sequence ID" value="NZ_JAPVOI010000002.1"/>
</dbReference>
<comment type="caution">
    <text evidence="2">The sequence shown here is derived from an EMBL/GenBank/DDBJ whole genome shotgun (WGS) entry which is preliminary data.</text>
</comment>
<gene>
    <name evidence="2" type="ORF">O3W52_00945</name>
</gene>
<organism evidence="2 3">
    <name type="scientific">Sinorhizobium psoraleae</name>
    <dbReference type="NCBI Taxonomy" id="520838"/>
    <lineage>
        <taxon>Bacteria</taxon>
        <taxon>Pseudomonadati</taxon>
        <taxon>Pseudomonadota</taxon>
        <taxon>Alphaproteobacteria</taxon>
        <taxon>Hyphomicrobiales</taxon>
        <taxon>Rhizobiaceae</taxon>
        <taxon>Sinorhizobium/Ensifer group</taxon>
        <taxon>Sinorhizobium</taxon>
    </lineage>
</organism>
<feature type="region of interest" description="Disordered" evidence="1">
    <location>
        <begin position="81"/>
        <end position="102"/>
    </location>
</feature>
<keyword evidence="3" id="KW-1185">Reference proteome</keyword>
<accession>A0ABT4K9T3</accession>
<proteinExistence type="predicted"/>
<evidence type="ECO:0000256" key="1">
    <source>
        <dbReference type="SAM" id="MobiDB-lite"/>
    </source>
</evidence>
<evidence type="ECO:0000313" key="3">
    <source>
        <dbReference type="Proteomes" id="UP001079430"/>
    </source>
</evidence>